<dbReference type="Proteomes" id="UP000789901">
    <property type="component" value="Unassembled WGS sequence"/>
</dbReference>
<comment type="caution">
    <text evidence="1">The sequence shown here is derived from an EMBL/GenBank/DDBJ whole genome shotgun (WGS) entry which is preliminary data.</text>
</comment>
<proteinExistence type="predicted"/>
<reference evidence="1 2" key="1">
    <citation type="submission" date="2021-06" db="EMBL/GenBank/DDBJ databases">
        <authorList>
            <person name="Kallberg Y."/>
            <person name="Tangrot J."/>
            <person name="Rosling A."/>
        </authorList>
    </citation>
    <scope>NUCLEOTIDE SEQUENCE [LARGE SCALE GENOMIC DNA]</scope>
    <source>
        <strain evidence="1 2">120-4 pot B 10/14</strain>
    </source>
</reference>
<feature type="non-terminal residue" evidence="1">
    <location>
        <position position="292"/>
    </location>
</feature>
<dbReference type="EMBL" id="CAJVQB010041248">
    <property type="protein sequence ID" value="CAG8829304.1"/>
    <property type="molecule type" value="Genomic_DNA"/>
</dbReference>
<name>A0ABN7WE88_GIGMA</name>
<gene>
    <name evidence="1" type="ORF">GMARGA_LOCUS29954</name>
</gene>
<evidence type="ECO:0000313" key="1">
    <source>
        <dbReference type="EMBL" id="CAG8829304.1"/>
    </source>
</evidence>
<keyword evidence="2" id="KW-1185">Reference proteome</keyword>
<organism evidence="1 2">
    <name type="scientific">Gigaspora margarita</name>
    <dbReference type="NCBI Taxonomy" id="4874"/>
    <lineage>
        <taxon>Eukaryota</taxon>
        <taxon>Fungi</taxon>
        <taxon>Fungi incertae sedis</taxon>
        <taxon>Mucoromycota</taxon>
        <taxon>Glomeromycotina</taxon>
        <taxon>Glomeromycetes</taxon>
        <taxon>Diversisporales</taxon>
        <taxon>Gigasporaceae</taxon>
        <taxon>Gigaspora</taxon>
    </lineage>
</organism>
<sequence length="292" mass="32661">RLSQINKLFGTNAETINELPQINLVATIDIILYQEQLNFTVQNIKMIKKTSIAINYANEVESKGRFDFTIIQNEDILLVAEIKVADIEYGLCQNLVQIQSACQSNKKRKHASLEYVYGIVTTGEKWYFSVVTSENKIGATKDPLYLHLNAANEERLEIFGSTNNGVVLGDLWILNANTYEWSTGNILNPIPGLTIINRIRTVKNDDYSTNIGIKINTVIVLAASFAIKPAKSPDNIGLYVDGFTHQYNSSNVGRLTIIIGERVLLEGSKRLNAIKIVEAGIVETDKDLLRRE</sequence>
<evidence type="ECO:0000313" key="2">
    <source>
        <dbReference type="Proteomes" id="UP000789901"/>
    </source>
</evidence>
<feature type="non-terminal residue" evidence="1">
    <location>
        <position position="1"/>
    </location>
</feature>
<accession>A0ABN7WE88</accession>
<protein>
    <submittedName>
        <fullName evidence="1">17809_t:CDS:1</fullName>
    </submittedName>
</protein>